<protein>
    <recommendedName>
        <fullName evidence="4">F-box domain-containing protein</fullName>
    </recommendedName>
</protein>
<accession>A0A9Q8UV89</accession>
<feature type="compositionally biased region" description="Basic residues" evidence="1">
    <location>
        <begin position="39"/>
        <end position="53"/>
    </location>
</feature>
<feature type="region of interest" description="Disordered" evidence="1">
    <location>
        <begin position="39"/>
        <end position="105"/>
    </location>
</feature>
<evidence type="ECO:0000313" key="2">
    <source>
        <dbReference type="EMBL" id="UJO23723.1"/>
    </source>
</evidence>
<keyword evidence="3" id="KW-1185">Reference proteome</keyword>
<feature type="compositionally biased region" description="Basic and acidic residues" evidence="1">
    <location>
        <begin position="62"/>
        <end position="96"/>
    </location>
</feature>
<reference evidence="2" key="1">
    <citation type="submission" date="2021-12" db="EMBL/GenBank/DDBJ databases">
        <authorList>
            <person name="Zaccaron A."/>
            <person name="Stergiopoulos I."/>
        </authorList>
    </citation>
    <scope>NUCLEOTIDE SEQUENCE</scope>
    <source>
        <strain evidence="2">Race5_Kim</strain>
    </source>
</reference>
<dbReference type="RefSeq" id="XP_047768089.1">
    <property type="nucleotide sequence ID" value="XM_047912105.1"/>
</dbReference>
<dbReference type="Proteomes" id="UP000756132">
    <property type="component" value="Chromosome 11"/>
</dbReference>
<evidence type="ECO:0000256" key="1">
    <source>
        <dbReference type="SAM" id="MobiDB-lite"/>
    </source>
</evidence>
<evidence type="ECO:0000313" key="3">
    <source>
        <dbReference type="Proteomes" id="UP000756132"/>
    </source>
</evidence>
<dbReference type="EMBL" id="CP090173">
    <property type="protein sequence ID" value="UJO23723.1"/>
    <property type="molecule type" value="Genomic_DNA"/>
</dbReference>
<name>A0A9Q8UV89_PASFU</name>
<organism evidence="2 3">
    <name type="scientific">Passalora fulva</name>
    <name type="common">Tomato leaf mold</name>
    <name type="synonym">Cladosporium fulvum</name>
    <dbReference type="NCBI Taxonomy" id="5499"/>
    <lineage>
        <taxon>Eukaryota</taxon>
        <taxon>Fungi</taxon>
        <taxon>Dikarya</taxon>
        <taxon>Ascomycota</taxon>
        <taxon>Pezizomycotina</taxon>
        <taxon>Dothideomycetes</taxon>
        <taxon>Dothideomycetidae</taxon>
        <taxon>Mycosphaerellales</taxon>
        <taxon>Mycosphaerellaceae</taxon>
        <taxon>Fulvia</taxon>
    </lineage>
</organism>
<gene>
    <name evidence="2" type="ORF">CLAFUR5_12957</name>
</gene>
<dbReference type="GeneID" id="71992835"/>
<dbReference type="KEGG" id="ffu:CLAFUR5_12957"/>
<evidence type="ECO:0008006" key="4">
    <source>
        <dbReference type="Google" id="ProtNLM"/>
    </source>
</evidence>
<reference evidence="2" key="2">
    <citation type="journal article" date="2022" name="Microb. Genom.">
        <title>A chromosome-scale genome assembly of the tomato pathogen Cladosporium fulvum reveals a compartmentalized genome architecture and the presence of a dispensable chromosome.</title>
        <authorList>
            <person name="Zaccaron A.Z."/>
            <person name="Chen L.H."/>
            <person name="Samaras A."/>
            <person name="Stergiopoulos I."/>
        </authorList>
    </citation>
    <scope>NUCLEOTIDE SEQUENCE</scope>
    <source>
        <strain evidence="2">Race5_Kim</strain>
    </source>
</reference>
<sequence length="352" mass="40513">MLGHGCRWRGNVRSCFYFLASCHSFCNSTTPTTGATVHDHHHAVHTHIQHVRRPTTSTTAGDNHHAMPSRERTSETSDPKARSHDSPRARPRDSRRTALPPAQPPTLQSSAYIFIAQTLFTKSHTVTYRLPAHPRPTLERLGDWFRSLDALYRTHLRGVSVKIDDGWMSSSEWANMAWELWKVADSMPTSTPNTEQKPFQLLDLPPEIWSDIAKRIVDNLDIVTWNDIILKRSPAAPAVAQTCQALRTEVLPYYYKNKIYIRMTSADTERGLTKVGDWFARVAEDHLKYVGGVVVRDVTRVERNPPLGRLHERDSHVWNERIEKLWSSSIGFELVLWREVEGEDRIYDVQFW</sequence>
<proteinExistence type="predicted"/>
<dbReference type="AlphaFoldDB" id="A0A9Q8UV89"/>